<evidence type="ECO:0000256" key="1">
    <source>
        <dbReference type="ARBA" id="ARBA00010139"/>
    </source>
</evidence>
<evidence type="ECO:0000313" key="3">
    <source>
        <dbReference type="Proteomes" id="UP000566819"/>
    </source>
</evidence>
<organism evidence="2 3">
    <name type="scientific">Cudoniella acicularis</name>
    <dbReference type="NCBI Taxonomy" id="354080"/>
    <lineage>
        <taxon>Eukaryota</taxon>
        <taxon>Fungi</taxon>
        <taxon>Dikarya</taxon>
        <taxon>Ascomycota</taxon>
        <taxon>Pezizomycotina</taxon>
        <taxon>Leotiomycetes</taxon>
        <taxon>Helotiales</taxon>
        <taxon>Tricladiaceae</taxon>
        <taxon>Cudoniella</taxon>
    </lineage>
</organism>
<dbReference type="Pfam" id="PF13450">
    <property type="entry name" value="NAD_binding_8"/>
    <property type="match status" value="1"/>
</dbReference>
<name>A0A8H4RFA1_9HELO</name>
<keyword evidence="3" id="KW-1185">Reference proteome</keyword>
<dbReference type="Gene3D" id="3.50.50.60">
    <property type="entry name" value="FAD/NAD(P)-binding domain"/>
    <property type="match status" value="2"/>
</dbReference>
<dbReference type="EMBL" id="JAAMPI010000908">
    <property type="protein sequence ID" value="KAF4627805.1"/>
    <property type="molecule type" value="Genomic_DNA"/>
</dbReference>
<dbReference type="SUPFAM" id="SSF51905">
    <property type="entry name" value="FAD/NAD(P)-binding domain"/>
    <property type="match status" value="3"/>
</dbReference>
<dbReference type="InterPro" id="IPR036188">
    <property type="entry name" value="FAD/NAD-bd_sf"/>
</dbReference>
<dbReference type="PANTHER" id="PTHR42877">
    <property type="entry name" value="L-ORNITHINE N(5)-MONOOXYGENASE-RELATED"/>
    <property type="match status" value="1"/>
</dbReference>
<dbReference type="Proteomes" id="UP000566819">
    <property type="component" value="Unassembled WGS sequence"/>
</dbReference>
<dbReference type="AlphaFoldDB" id="A0A8H4RFA1"/>
<sequence length="603" mass="67025">MTVITTIIIGTGISGIAAAVLLSKKVRNHTVKVYEKNSRVGGTWAINQYPGTRCDVPSHAYQLTFAPNTKWTEYYPKQSEIQQYYEDIIVEHGIKEKISFHHEVVKATWLNDSSQWEIIVKNLLTGETVADRADFFVTAPGRLNRLHFPPIPGLSDFKGKLIHTAAWDQDFDYKGKKVAIIGNGASGQQLLPNIAGDVGRIDHYVRSKVWISPTFRAELHEATAAAPGGPRFSVEQKKQWENDPASYLKYRKALESGFHGTLAGSIKGSLQNNLLRESIVKTMLKRLNGDEKWLARVLPNYAPGCKRLTPAPGYLEALLQPHVEYITEPIVSATSNGLVTADGVTREVDAIIAATGFKGGYVPRFPTIGKDGVDLVEKWGFDSDPGYPETYLGVMASGFPNFFFLLQAQGNGQGGTVPLQAEVTATFIAKAIRKVQTQSYASLNPGVAATDDFNKIVSGFFEDKVTTDTCNSWFKPVKQHVINSAANEVNSEKYTGNEQIVAIAWPGTGHHRFDILRDPRWEDFEFERAKDAQQNRFEYFGNGDTARETRFIAAKKGLQAVRWEGGGWQDGGSGEDVDKNDVTRYLKEVGKVDLELLHEYWNE</sequence>
<evidence type="ECO:0008006" key="4">
    <source>
        <dbReference type="Google" id="ProtNLM"/>
    </source>
</evidence>
<comment type="caution">
    <text evidence="2">The sequence shown here is derived from an EMBL/GenBank/DDBJ whole genome shotgun (WGS) entry which is preliminary data.</text>
</comment>
<comment type="similarity">
    <text evidence="1">Belongs to the FAD-binding monooxygenase family.</text>
</comment>
<reference evidence="2 3" key="1">
    <citation type="submission" date="2020-03" db="EMBL/GenBank/DDBJ databases">
        <title>Draft Genome Sequence of Cudoniella acicularis.</title>
        <authorList>
            <person name="Buettner E."/>
            <person name="Kellner H."/>
        </authorList>
    </citation>
    <scope>NUCLEOTIDE SEQUENCE [LARGE SCALE GENOMIC DNA]</scope>
    <source>
        <strain evidence="2 3">DSM 108380</strain>
    </source>
</reference>
<dbReference type="PANTHER" id="PTHR42877:SF6">
    <property type="entry name" value="MONOOXYGENASE, PUTATIVE (AFU_ORTHOLOGUE AFUA_3G15050)-RELATED"/>
    <property type="match status" value="1"/>
</dbReference>
<protein>
    <recommendedName>
        <fullName evidence="4">Flavin-containing monooxygenase</fullName>
    </recommendedName>
</protein>
<proteinExistence type="inferred from homology"/>
<dbReference type="OrthoDB" id="74360at2759"/>
<gene>
    <name evidence="2" type="ORF">G7Y89_g10350</name>
</gene>
<accession>A0A8H4RFA1</accession>
<evidence type="ECO:0000313" key="2">
    <source>
        <dbReference type="EMBL" id="KAF4627805.1"/>
    </source>
</evidence>
<dbReference type="InterPro" id="IPR051209">
    <property type="entry name" value="FAD-bind_Monooxygenase_sf"/>
</dbReference>